<feature type="region of interest" description="Disordered" evidence="1">
    <location>
        <begin position="838"/>
        <end position="901"/>
    </location>
</feature>
<protein>
    <recommendedName>
        <fullName evidence="2">Reverse transcriptase Ty1/copia-type domain-containing protein</fullName>
    </recommendedName>
</protein>
<feature type="compositionally biased region" description="Basic and acidic residues" evidence="1">
    <location>
        <begin position="107"/>
        <end position="130"/>
    </location>
</feature>
<feature type="domain" description="Reverse transcriptase Ty1/copia-type" evidence="2">
    <location>
        <begin position="312"/>
        <end position="499"/>
    </location>
</feature>
<dbReference type="InterPro" id="IPR013103">
    <property type="entry name" value="RVT_2"/>
</dbReference>
<dbReference type="AlphaFoldDB" id="A0A6L2MG73"/>
<organism evidence="3">
    <name type="scientific">Tanacetum cinerariifolium</name>
    <name type="common">Dalmatian daisy</name>
    <name type="synonym">Chrysanthemum cinerariifolium</name>
    <dbReference type="NCBI Taxonomy" id="118510"/>
    <lineage>
        <taxon>Eukaryota</taxon>
        <taxon>Viridiplantae</taxon>
        <taxon>Streptophyta</taxon>
        <taxon>Embryophyta</taxon>
        <taxon>Tracheophyta</taxon>
        <taxon>Spermatophyta</taxon>
        <taxon>Magnoliopsida</taxon>
        <taxon>eudicotyledons</taxon>
        <taxon>Gunneridae</taxon>
        <taxon>Pentapetalae</taxon>
        <taxon>asterids</taxon>
        <taxon>campanulids</taxon>
        <taxon>Asterales</taxon>
        <taxon>Asteraceae</taxon>
        <taxon>Asteroideae</taxon>
        <taxon>Anthemideae</taxon>
        <taxon>Anthemidinae</taxon>
        <taxon>Tanacetum</taxon>
    </lineage>
</organism>
<gene>
    <name evidence="3" type="ORF">Tci_044959</name>
</gene>
<evidence type="ECO:0000259" key="2">
    <source>
        <dbReference type="Pfam" id="PF07727"/>
    </source>
</evidence>
<evidence type="ECO:0000256" key="1">
    <source>
        <dbReference type="SAM" id="MobiDB-lite"/>
    </source>
</evidence>
<dbReference type="Pfam" id="PF07727">
    <property type="entry name" value="RVT_2"/>
    <property type="match status" value="1"/>
</dbReference>
<feature type="compositionally biased region" description="Basic residues" evidence="1">
    <location>
        <begin position="865"/>
        <end position="885"/>
    </location>
</feature>
<dbReference type="SUPFAM" id="SSF56672">
    <property type="entry name" value="DNA/RNA polymerases"/>
    <property type="match status" value="1"/>
</dbReference>
<feature type="region of interest" description="Disordered" evidence="1">
    <location>
        <begin position="106"/>
        <end position="130"/>
    </location>
</feature>
<accession>A0A6L2MG73</accession>
<feature type="region of interest" description="Disordered" evidence="1">
    <location>
        <begin position="632"/>
        <end position="653"/>
    </location>
</feature>
<dbReference type="EMBL" id="BKCJ010006600">
    <property type="protein sequence ID" value="GEU72981.1"/>
    <property type="molecule type" value="Genomic_DNA"/>
</dbReference>
<dbReference type="InterPro" id="IPR043502">
    <property type="entry name" value="DNA/RNA_pol_sf"/>
</dbReference>
<proteinExistence type="predicted"/>
<evidence type="ECO:0000313" key="3">
    <source>
        <dbReference type="EMBL" id="GEU72981.1"/>
    </source>
</evidence>
<comment type="caution">
    <text evidence="3">The sequence shown here is derived from an EMBL/GenBank/DDBJ whole genome shotgun (WGS) entry which is preliminary data.</text>
</comment>
<sequence length="987" mass="110729">MELQKERIRLLLRALVTKSHNKTPYELLNGITPRLDFMRPFGFAVTILNTLDPLGKFKGNQTNKNACPQDTTGNACTQDNVDEVKEVSDQHYIMLPLWSSISSTFKSSDDKAADDKPKDDTGSKTVEEPVNKEDQAYRYELDRLISQEKEASDVVDALRKEFELGCIDQRGATKAGSTNSFNTVSNLVNAASTSGTFSAGGPLSLYPDAFIPANTLLHANQDDSQISDLEDTTELRKADFNNMDSSIIVSLIPTHMVHIDHTKDQILGDPKSTVQTKGMAKKNSRAHALMEPKKVAQALDDESWVEAMQEENKKDERGIVVRNKARLVAQGHRQKEGIDYDEVFAPVARIEAIKIFLAFTSFIRFIVYQMDVKSTFLYGIIEEEVYVSQPPGFIDLQFPNKVYKVEKALYGLHQAPRAWYETLSTFLLQNGYKRGIIDKTLFIKTDKDDTMLVQVYVDDIIFGSTKKSLCDEFEAMMHKRFQMISIEELTFFLGLQVTPKLSHLYVVKRIFRRCQFLGMRLILWQCKKQTIVSTFTTEAEYVAAANYCGQFWNSTTSQTINDEKQIHAIVDGKTIVITKSSVRRDLLFTNANEITCLTNEQIFENLLLMSLVRAATISSLDVQHLSSNITKTQSKATLNEPTPQGEGEGSGLGCQETMGGAIAQIRSEGALIQSIDPLSTGGHTPGSDEGSMTLKELTDLCTTLLQKVLDLENVKTAQEKEIASLKKGVTKLEHRQSLRFSGFHPFRADEDVDTEMIVEDKGNGEKGGSIAETISTGRSDISVARQEVSNGEPKTPPIITTLFDDEDVIIVDTLVKMKNQKAKEKGIAFKDADDSARPIRSITTLQPLPTINPKDLGSEKDKKRTGSRKKRATGLSSKHKSPKKQKVNDQESEDSDKEHRKCLKVVPDDDKAIDSSDVRVYKLTRLDGSYRYFSTFSRMLEVLDRQDVLDLHKIIMERFPTNDPEGYDLILWGDLKILVESSEDDEI</sequence>
<feature type="compositionally biased region" description="Polar residues" evidence="1">
    <location>
        <begin position="632"/>
        <end position="642"/>
    </location>
</feature>
<reference evidence="3" key="1">
    <citation type="journal article" date="2019" name="Sci. Rep.">
        <title>Draft genome of Tanacetum cinerariifolium, the natural source of mosquito coil.</title>
        <authorList>
            <person name="Yamashiro T."/>
            <person name="Shiraishi A."/>
            <person name="Satake H."/>
            <person name="Nakayama K."/>
        </authorList>
    </citation>
    <scope>NUCLEOTIDE SEQUENCE</scope>
</reference>
<name>A0A6L2MG73_TANCI</name>